<dbReference type="STRING" id="332977.SAMN05421740_102194"/>
<reference evidence="2" key="1">
    <citation type="submission" date="2016-10" db="EMBL/GenBank/DDBJ databases">
        <authorList>
            <person name="Varghese N."/>
            <person name="Submissions S."/>
        </authorList>
    </citation>
    <scope>NUCLEOTIDE SEQUENCE [LARGE SCALE GENOMIC DNA]</scope>
    <source>
        <strain evidence="2">Jip14</strain>
    </source>
</reference>
<keyword evidence="2" id="KW-1185">Reference proteome</keyword>
<organism evidence="1 2">
    <name type="scientific">Parapedobacter koreensis</name>
    <dbReference type="NCBI Taxonomy" id="332977"/>
    <lineage>
        <taxon>Bacteria</taxon>
        <taxon>Pseudomonadati</taxon>
        <taxon>Bacteroidota</taxon>
        <taxon>Sphingobacteriia</taxon>
        <taxon>Sphingobacteriales</taxon>
        <taxon>Sphingobacteriaceae</taxon>
        <taxon>Parapedobacter</taxon>
    </lineage>
</organism>
<evidence type="ECO:0000313" key="2">
    <source>
        <dbReference type="Proteomes" id="UP000198916"/>
    </source>
</evidence>
<evidence type="ECO:0000313" key="1">
    <source>
        <dbReference type="EMBL" id="SEK60231.1"/>
    </source>
</evidence>
<proteinExistence type="predicted"/>
<dbReference type="Proteomes" id="UP000198916">
    <property type="component" value="Unassembled WGS sequence"/>
</dbReference>
<gene>
    <name evidence="1" type="ORF">SAMN05421740_102194</name>
</gene>
<sequence>MDITIVHYIAPGKAGERLQLHIHATVDLRSFTVSDSLGHSFGFGDRRDVPGDKIVLYTGKGTPYSIGPEENDDPVETIHVFYWDTDTDGWDTETTTVSISDGKDIDTYKLGELLYVPPAID</sequence>
<name>A0A1H7ICI6_9SPHI</name>
<dbReference type="RefSeq" id="WP_090603270.1">
    <property type="nucleotide sequence ID" value="NZ_FNZR01000002.1"/>
</dbReference>
<protein>
    <submittedName>
        <fullName evidence="1">Uncharacterized protein</fullName>
    </submittedName>
</protein>
<dbReference type="EMBL" id="FNZR01000002">
    <property type="protein sequence ID" value="SEK60231.1"/>
    <property type="molecule type" value="Genomic_DNA"/>
</dbReference>
<dbReference type="AlphaFoldDB" id="A0A1H7ICI6"/>
<accession>A0A1H7ICI6</accession>